<dbReference type="Pfam" id="PF06429">
    <property type="entry name" value="Flg_bbr_C"/>
    <property type="match status" value="1"/>
</dbReference>
<feature type="domain" description="Flagellar basal body rod protein N-terminal" evidence="7">
    <location>
        <begin position="14"/>
        <end position="37"/>
    </location>
</feature>
<evidence type="ECO:0000259" key="9">
    <source>
        <dbReference type="Pfam" id="PF22638"/>
    </source>
</evidence>
<dbReference type="PANTHER" id="PTHR30033">
    <property type="entry name" value="FLAGELLAR HOOK-ASSOCIATED PROTEIN 1"/>
    <property type="match status" value="1"/>
</dbReference>
<dbReference type="InterPro" id="IPR019776">
    <property type="entry name" value="Flagellar_basal_body_rod_CS"/>
</dbReference>
<organism evidence="10 11">
    <name type="scientific">Desulfobaculum xiamenense</name>
    <dbReference type="NCBI Taxonomy" id="995050"/>
    <lineage>
        <taxon>Bacteria</taxon>
        <taxon>Pseudomonadati</taxon>
        <taxon>Thermodesulfobacteriota</taxon>
        <taxon>Desulfovibrionia</taxon>
        <taxon>Desulfovibrionales</taxon>
        <taxon>Desulfovibrionaceae</taxon>
        <taxon>Desulfobaculum</taxon>
    </lineage>
</organism>
<comment type="subcellular location">
    <subcellularLocation>
        <location evidence="1">Bacterial flagellum</location>
    </subcellularLocation>
    <subcellularLocation>
        <location evidence="2">Secreted</location>
    </subcellularLocation>
</comment>
<evidence type="ECO:0000259" key="8">
    <source>
        <dbReference type="Pfam" id="PF06429"/>
    </source>
</evidence>
<dbReference type="Pfam" id="PF00460">
    <property type="entry name" value="Flg_bb_rod"/>
    <property type="match status" value="1"/>
</dbReference>
<sequence length="706" mass="76478">MPGVNSILDIGKLALFASQSAIEVTGNNISNVNTPGYSRQRVNLEESISIDYAPGQLGTGVKATEVFRYFDEFVEEQFTVKVADRNRWDALWQNLRSVDGLFNESSSRGISSAMDQFWNDWQDLTSPGVSTAKREALLGNTRTLLNAIHSTQADMARMQSQMNGFIEQEVEEVNGLLHDIAEINRQINSHDIPGQNNANALLDRRTVLVRELAQRMDIDTIDNGSGNFTVLTKAGQTLVDGQETFEIKFEGPSSTKDLTAGSNFAGDVYFDGSDDFEYTVEVVQDGSVTSNAGGGAALFRVSLDGGRTWMTDEDGNEKHFSARPEGEKVSIGDLKIWFGSETDSGGVATGTLRQGDTFTIVPKEGLYWYETTSSRVNITPQIYSNGADDTRRLTGGSLTGYFHFRDYNVGRYQDRLDAFAKSLAWEVNRLHSQGTGEQKYSDLTGTYAVDSTSAPLGSNSSGLAFADKLQAGNLQIYVYDAASGQMVSNGSLDFGGGANFDPEVHSLDDVVNAINTKFAGTLTAEVASGRLRIKSNDPNNEFAFGTDTSGLLAGLGVNTFFQGSDASSLELNANVVQDPDFIATSHVNGAGETNHGDNTTAKAIAELKDRKVTLSTAREGATSQTLSGYFNNIVGTVGADTAAAEYNYKFHNTLAQNLEDRQEEVSGVNLDEEMGNLIKFQHSYTAAAKLISTADKMLQTVMSLKN</sequence>
<dbReference type="InterPro" id="IPR053927">
    <property type="entry name" value="FlgK_helical"/>
</dbReference>
<feature type="domain" description="Flagellar hook-associated protein FlgK helical" evidence="9">
    <location>
        <begin position="384"/>
        <end position="436"/>
    </location>
</feature>
<dbReference type="EMBL" id="JAATJA010000001">
    <property type="protein sequence ID" value="NJB66979.1"/>
    <property type="molecule type" value="Genomic_DNA"/>
</dbReference>
<dbReference type="InterPro" id="IPR010930">
    <property type="entry name" value="Flg_bb/hook_C_dom"/>
</dbReference>
<reference evidence="10 11" key="1">
    <citation type="submission" date="2020-03" db="EMBL/GenBank/DDBJ databases">
        <title>Genomic Encyclopedia of Type Strains, Phase IV (KMG-IV): sequencing the most valuable type-strain genomes for metagenomic binning, comparative biology and taxonomic classification.</title>
        <authorList>
            <person name="Goeker M."/>
        </authorList>
    </citation>
    <scope>NUCLEOTIDE SEQUENCE [LARGE SCALE GENOMIC DNA]</scope>
    <source>
        <strain evidence="10 11">DSM 24233</strain>
    </source>
</reference>
<evidence type="ECO:0000313" key="11">
    <source>
        <dbReference type="Proteomes" id="UP000580856"/>
    </source>
</evidence>
<dbReference type="InterPro" id="IPR002371">
    <property type="entry name" value="FlgK"/>
</dbReference>
<dbReference type="AlphaFoldDB" id="A0A846QQP6"/>
<evidence type="ECO:0000256" key="2">
    <source>
        <dbReference type="ARBA" id="ARBA00004613"/>
    </source>
</evidence>
<dbReference type="PANTHER" id="PTHR30033:SF1">
    <property type="entry name" value="FLAGELLAR HOOK-ASSOCIATED PROTEIN 1"/>
    <property type="match status" value="1"/>
</dbReference>
<dbReference type="PROSITE" id="PS00588">
    <property type="entry name" value="FLAGELLA_BB_ROD"/>
    <property type="match status" value="1"/>
</dbReference>
<feature type="domain" description="Flagellar hook-associated protein FlgK helical" evidence="9">
    <location>
        <begin position="96"/>
        <end position="255"/>
    </location>
</feature>
<keyword evidence="11" id="KW-1185">Reference proteome</keyword>
<name>A0A846QQP6_9BACT</name>
<dbReference type="Proteomes" id="UP000580856">
    <property type="component" value="Unassembled WGS sequence"/>
</dbReference>
<keyword evidence="10" id="KW-0969">Cilium</keyword>
<keyword evidence="6" id="KW-0975">Bacterial flagellum</keyword>
<dbReference type="PRINTS" id="PR01005">
    <property type="entry name" value="FLGHOOKAP1"/>
</dbReference>
<evidence type="ECO:0000256" key="3">
    <source>
        <dbReference type="ARBA" id="ARBA00009677"/>
    </source>
</evidence>
<comment type="similarity">
    <text evidence="3">Belongs to the flagella basal body rod proteins family.</text>
</comment>
<keyword evidence="5" id="KW-0964">Secreted</keyword>
<protein>
    <recommendedName>
        <fullName evidence="4">Flagellar hook-associated protein 1</fullName>
    </recommendedName>
</protein>
<evidence type="ECO:0000256" key="6">
    <source>
        <dbReference type="ARBA" id="ARBA00023143"/>
    </source>
</evidence>
<dbReference type="GO" id="GO:0044780">
    <property type="term" value="P:bacterial-type flagellum assembly"/>
    <property type="evidence" value="ECO:0007669"/>
    <property type="project" value="InterPro"/>
</dbReference>
<feature type="domain" description="Flagellar basal-body/hook protein C-terminal" evidence="8">
    <location>
        <begin position="664"/>
        <end position="704"/>
    </location>
</feature>
<evidence type="ECO:0000256" key="5">
    <source>
        <dbReference type="ARBA" id="ARBA00022525"/>
    </source>
</evidence>
<dbReference type="Pfam" id="PF22638">
    <property type="entry name" value="FlgK_D1"/>
    <property type="match status" value="2"/>
</dbReference>
<keyword evidence="10" id="KW-0282">Flagellum</keyword>
<dbReference type="RefSeq" id="WP_167940071.1">
    <property type="nucleotide sequence ID" value="NZ_JAATJA010000001.1"/>
</dbReference>
<evidence type="ECO:0000256" key="1">
    <source>
        <dbReference type="ARBA" id="ARBA00004365"/>
    </source>
</evidence>
<evidence type="ECO:0000256" key="4">
    <source>
        <dbReference type="ARBA" id="ARBA00016244"/>
    </source>
</evidence>
<accession>A0A846QQP6</accession>
<dbReference type="NCBIfam" id="TIGR02492">
    <property type="entry name" value="flgK_ends"/>
    <property type="match status" value="1"/>
</dbReference>
<dbReference type="GO" id="GO:0005576">
    <property type="term" value="C:extracellular region"/>
    <property type="evidence" value="ECO:0007669"/>
    <property type="project" value="UniProtKB-SubCell"/>
</dbReference>
<dbReference type="InterPro" id="IPR001444">
    <property type="entry name" value="Flag_bb_rod_N"/>
</dbReference>
<comment type="caution">
    <text evidence="10">The sequence shown here is derived from an EMBL/GenBank/DDBJ whole genome shotgun (WGS) entry which is preliminary data.</text>
</comment>
<evidence type="ECO:0000313" key="10">
    <source>
        <dbReference type="EMBL" id="NJB66979.1"/>
    </source>
</evidence>
<keyword evidence="10" id="KW-0966">Cell projection</keyword>
<gene>
    <name evidence="10" type="ORF">GGQ74_000619</name>
</gene>
<dbReference type="SUPFAM" id="SSF64518">
    <property type="entry name" value="Phase 1 flagellin"/>
    <property type="match status" value="1"/>
</dbReference>
<dbReference type="GO" id="GO:0009424">
    <property type="term" value="C:bacterial-type flagellum hook"/>
    <property type="evidence" value="ECO:0007669"/>
    <property type="project" value="InterPro"/>
</dbReference>
<proteinExistence type="inferred from homology"/>
<dbReference type="GO" id="GO:0005198">
    <property type="term" value="F:structural molecule activity"/>
    <property type="evidence" value="ECO:0007669"/>
    <property type="project" value="InterPro"/>
</dbReference>
<evidence type="ECO:0000259" key="7">
    <source>
        <dbReference type="Pfam" id="PF00460"/>
    </source>
</evidence>